<evidence type="ECO:0000313" key="4">
    <source>
        <dbReference type="Proteomes" id="UP000222788"/>
    </source>
</evidence>
<dbReference type="OrthoDB" id="5350595at2759"/>
<dbReference type="AlphaFoldDB" id="A0A2C5X537"/>
<dbReference type="PANTHER" id="PTHR21705">
    <property type="entry name" value="RAI16 PROTEIN-RELATED"/>
    <property type="match status" value="1"/>
</dbReference>
<protein>
    <submittedName>
        <fullName evidence="3">Uncharacterized protein</fullName>
    </submittedName>
</protein>
<reference evidence="3 4" key="2">
    <citation type="journal article" date="2013" name="IMA Fungus">
        <title>IMA Genome-F 1: Ceratocystis fimbriata: Draft nuclear genome sequence for the plant pathogen, Ceratocystis fimbriata.</title>
        <authorList>
            <person name="Wilken P.M."/>
            <person name="Steenkamp E.T."/>
            <person name="Wingfield M.J."/>
            <person name="de Beer Z.W."/>
            <person name="Wingfield B.D."/>
        </authorList>
    </citation>
    <scope>NUCLEOTIDE SEQUENCE [LARGE SCALE GENOMIC DNA]</scope>
    <source>
        <strain evidence="3 4">CBS 114723</strain>
    </source>
</reference>
<feature type="region of interest" description="Disordered" evidence="2">
    <location>
        <begin position="959"/>
        <end position="1052"/>
    </location>
</feature>
<feature type="compositionally biased region" description="Low complexity" evidence="2">
    <location>
        <begin position="875"/>
        <end position="891"/>
    </location>
</feature>
<feature type="compositionally biased region" description="Basic and acidic residues" evidence="2">
    <location>
        <begin position="1003"/>
        <end position="1021"/>
    </location>
</feature>
<comment type="caution">
    <text evidence="3">The sequence shown here is derived from an EMBL/GenBank/DDBJ whole genome shotgun (WGS) entry which is preliminary data.</text>
</comment>
<keyword evidence="1" id="KW-0175">Coiled coil</keyword>
<feature type="compositionally biased region" description="Low complexity" evidence="2">
    <location>
        <begin position="1034"/>
        <end position="1046"/>
    </location>
</feature>
<dbReference type="EMBL" id="APWK03000017">
    <property type="protein sequence ID" value="PHH54918.1"/>
    <property type="molecule type" value="Genomic_DNA"/>
</dbReference>
<organism evidence="3 4">
    <name type="scientific">Ceratocystis fimbriata CBS 114723</name>
    <dbReference type="NCBI Taxonomy" id="1035309"/>
    <lineage>
        <taxon>Eukaryota</taxon>
        <taxon>Fungi</taxon>
        <taxon>Dikarya</taxon>
        <taxon>Ascomycota</taxon>
        <taxon>Pezizomycotina</taxon>
        <taxon>Sordariomycetes</taxon>
        <taxon>Hypocreomycetidae</taxon>
        <taxon>Microascales</taxon>
        <taxon>Ceratocystidaceae</taxon>
        <taxon>Ceratocystis</taxon>
    </lineage>
</organism>
<sequence length="1093" mass="120917">MDFWSRLLASAGVPAGKSRKDAAKDPAKRLHRFEKEYGQLLHLWRVSGNLSIDEDAIEDVELRLQQLTETLSDETRRPLPHPCIQFAALKKIYVPIAKIASSSGHEWIVNETVLFFATLIESEEENFVENLDFSNSLTALLTRITKERNNGSRLSPETEERVVELAFNITTKLRLSPEILPAWFRGGVCEDQQQSTSQQLLQVNAQITPSPTGHTRNISSTSHTSTRQGVNAETSSGSGGSLGRFTGRTQKQDFPLFYILMDYIHHEGKIGDFARTGLLYIIEASANATTLEQWIVESDLSTLMATGLGAQYSQLSRKLVVDYVPDNLPPVLAFSDYQHPPRTYEIESSCSAQFQAHLDAFLSHLLFWQDVLNHCKSNEIKSTLLEHFQVIFLQQLLYPSLLESSDIDGGSSVAVLTYLRRILESLDHPDMINLILHYLLDLPGPSSPGDALEADKHGERYDGEIENDSNDIEDGEDNMISAARKRKSMDLATMLARTKPDISSGPLLFNLVDLILACLRSHSQQTILVTLQLISTIIKRHHRYGVITLLRTESTPGESSRRTMGAHSQEVEYLMSLASVIGGEDNFEQIYESVVKDTTTKVEGHLCSLKLVSPNATTSNHGLPTIADSLPGAPREVRSHTLRPDDPLLNAALDHLETFLLNPVDMNLSLTETLTDLATCGFMNLEGWLLRHPHKYMFDENLETPLGANTGEDYEDEDSTAESLASCLPPEPDSPSFAEYQRKQQLIACRRRPRWESLPRMLVILDHLCKQVSAYRESIPRFNELLQQRREAFQMADSGMAFPPRRMREPPTPNYEMLQAPSLFTRSASQSRAASPVRGLESLANTSPVRGLENFANKIFAELGVPELGSPPRRQSTPQAQPVVQSQPQSQMRLPIRDRKEALSPSLFPIDTRTANLSPSGPSAGGSAMGESRHDSPVASQVAVFAAMDQSILARKVGAQGGLRESMRPTGLTSKSDAKEERRNLGDGLVGSKELDGEEGQEEQQRDTRAEEPLAGDKETDPGAGAPAGSQDGSGASQTISSQSSVRDSEPAPEIEVTVSHILTNVVILQAFLFELSALVQVRAGLFNEVRFV</sequence>
<feature type="compositionally biased region" description="Polar residues" evidence="2">
    <location>
        <begin position="208"/>
        <end position="236"/>
    </location>
</feature>
<feature type="region of interest" description="Disordered" evidence="2">
    <location>
        <begin position="208"/>
        <end position="245"/>
    </location>
</feature>
<feature type="compositionally biased region" description="Basic and acidic residues" evidence="2">
    <location>
        <begin position="976"/>
        <end position="985"/>
    </location>
</feature>
<dbReference type="PANTHER" id="PTHR21705:SF11">
    <property type="entry name" value="FHIP FAMILY PROTEIN CG3558"/>
    <property type="match status" value="1"/>
</dbReference>
<gene>
    <name evidence="3" type="ORF">CFIMG_001623RA</name>
</gene>
<feature type="region of interest" description="Disordered" evidence="2">
    <location>
        <begin position="866"/>
        <end position="895"/>
    </location>
</feature>
<evidence type="ECO:0000256" key="2">
    <source>
        <dbReference type="SAM" id="MobiDB-lite"/>
    </source>
</evidence>
<name>A0A2C5X537_9PEZI</name>
<feature type="coiled-coil region" evidence="1">
    <location>
        <begin position="50"/>
        <end position="77"/>
    </location>
</feature>
<feature type="region of interest" description="Disordered" evidence="2">
    <location>
        <begin position="907"/>
        <end position="935"/>
    </location>
</feature>
<evidence type="ECO:0000313" key="3">
    <source>
        <dbReference type="EMBL" id="PHH54918.1"/>
    </source>
</evidence>
<dbReference type="STRING" id="1035309.A0A2C5X537"/>
<keyword evidence="4" id="KW-1185">Reference proteome</keyword>
<accession>A0A2C5X537</accession>
<dbReference type="Proteomes" id="UP000222788">
    <property type="component" value="Unassembled WGS sequence"/>
</dbReference>
<proteinExistence type="predicted"/>
<reference evidence="3 4" key="1">
    <citation type="journal article" date="2013" name="Fungal Biol.">
        <title>Analysis of microsatellite markers in the genome of the plant pathogen Ceratocystis fimbriata.</title>
        <authorList>
            <person name="Simpson M.C."/>
            <person name="Wilken P.M."/>
            <person name="Coetzee M.P."/>
            <person name="Wingfield M.J."/>
            <person name="Wingfield B.D."/>
        </authorList>
    </citation>
    <scope>NUCLEOTIDE SEQUENCE [LARGE SCALE GENOMIC DNA]</scope>
    <source>
        <strain evidence="3 4">CBS 114723</strain>
    </source>
</reference>
<evidence type="ECO:0000256" key="1">
    <source>
        <dbReference type="SAM" id="Coils"/>
    </source>
</evidence>
<dbReference type="InterPro" id="IPR019384">
    <property type="entry name" value="FHIP"/>
</dbReference>
<feature type="region of interest" description="Disordered" evidence="2">
    <location>
        <begin position="707"/>
        <end position="735"/>
    </location>
</feature>
<dbReference type="Pfam" id="PF10257">
    <property type="entry name" value="RAI16-like"/>
    <property type="match status" value="1"/>
</dbReference>